<dbReference type="GO" id="GO:0043025">
    <property type="term" value="C:neuronal cell body"/>
    <property type="evidence" value="ECO:0007669"/>
    <property type="project" value="TreeGrafter"/>
</dbReference>
<dbReference type="SMART" id="SM00408">
    <property type="entry name" value="IGc2"/>
    <property type="match status" value="2"/>
</dbReference>
<keyword evidence="2" id="KW-1015">Disulfide bond</keyword>
<feature type="domain" description="Ig-like" evidence="3">
    <location>
        <begin position="53"/>
        <end position="141"/>
    </location>
</feature>
<dbReference type="GO" id="GO:0007156">
    <property type="term" value="P:homophilic cell adhesion via plasma membrane adhesion molecules"/>
    <property type="evidence" value="ECO:0007669"/>
    <property type="project" value="TreeGrafter"/>
</dbReference>
<dbReference type="InterPro" id="IPR036179">
    <property type="entry name" value="Ig-like_dom_sf"/>
</dbReference>
<evidence type="ECO:0000256" key="1">
    <source>
        <dbReference type="ARBA" id="ARBA00022729"/>
    </source>
</evidence>
<dbReference type="SMART" id="SM00409">
    <property type="entry name" value="IG"/>
    <property type="match status" value="2"/>
</dbReference>
<dbReference type="InterPro" id="IPR050958">
    <property type="entry name" value="Cell_Adh-Cytoskel_Orgn"/>
</dbReference>
<sequence>PKLSWYKDGRKLTSADGVMLQPGQWKLLLTRRYKANADLKSLFSTCSWCAVPPGVDRVEPVEPVTVVQGSLVTLTCEARGFPLPTLTWMKDGQPLSLHRNLLLDGQETRLQLPDVTRSDEGLYSCVASNQAGSSTKSFNLTVLAILLFSSRLTIPVNSPLELECSASGVPPPTISWLKDGRPLEGAGIRSDAGIYTCTAKNLAGRASHDMRLVVQGEKRLCLTPPRVVQKA</sequence>
<dbReference type="PANTHER" id="PTHR45080:SF8">
    <property type="entry name" value="IG-LIKE DOMAIN-CONTAINING PROTEIN"/>
    <property type="match status" value="1"/>
</dbReference>
<dbReference type="PANTHER" id="PTHR45080">
    <property type="entry name" value="CONTACTIN 5"/>
    <property type="match status" value="1"/>
</dbReference>
<feature type="domain" description="Ig-like" evidence="3">
    <location>
        <begin position="157"/>
        <end position="213"/>
    </location>
</feature>
<evidence type="ECO:0000259" key="3">
    <source>
        <dbReference type="PROSITE" id="PS50835"/>
    </source>
</evidence>
<reference evidence="4" key="1">
    <citation type="submission" date="2025-08" db="UniProtKB">
        <authorList>
            <consortium name="Ensembl"/>
        </authorList>
    </citation>
    <scope>IDENTIFICATION</scope>
</reference>
<dbReference type="InterPro" id="IPR003598">
    <property type="entry name" value="Ig_sub2"/>
</dbReference>
<proteinExistence type="predicted"/>
<reference evidence="4" key="2">
    <citation type="submission" date="2025-09" db="UniProtKB">
        <authorList>
            <consortium name="Ensembl"/>
        </authorList>
    </citation>
    <scope>IDENTIFICATION</scope>
</reference>
<dbReference type="GO" id="GO:0030424">
    <property type="term" value="C:axon"/>
    <property type="evidence" value="ECO:0007669"/>
    <property type="project" value="TreeGrafter"/>
</dbReference>
<accession>A0A3B3UCM9</accession>
<dbReference type="GO" id="GO:0008046">
    <property type="term" value="F:axon guidance receptor activity"/>
    <property type="evidence" value="ECO:0007669"/>
    <property type="project" value="TreeGrafter"/>
</dbReference>
<name>A0A3B3UCM9_9TELE</name>
<organism evidence="4 5">
    <name type="scientific">Poecilia latipinna</name>
    <name type="common">sailfin molly</name>
    <dbReference type="NCBI Taxonomy" id="48699"/>
    <lineage>
        <taxon>Eukaryota</taxon>
        <taxon>Metazoa</taxon>
        <taxon>Chordata</taxon>
        <taxon>Craniata</taxon>
        <taxon>Vertebrata</taxon>
        <taxon>Euteleostomi</taxon>
        <taxon>Actinopterygii</taxon>
        <taxon>Neopterygii</taxon>
        <taxon>Teleostei</taxon>
        <taxon>Neoteleostei</taxon>
        <taxon>Acanthomorphata</taxon>
        <taxon>Ovalentaria</taxon>
        <taxon>Atherinomorphae</taxon>
        <taxon>Cyprinodontiformes</taxon>
        <taxon>Poeciliidae</taxon>
        <taxon>Poeciliinae</taxon>
        <taxon>Poecilia</taxon>
    </lineage>
</organism>
<dbReference type="Proteomes" id="UP000261500">
    <property type="component" value="Unplaced"/>
</dbReference>
<dbReference type="Gene3D" id="2.60.40.10">
    <property type="entry name" value="Immunoglobulins"/>
    <property type="match status" value="3"/>
</dbReference>
<dbReference type="Pfam" id="PF13927">
    <property type="entry name" value="Ig_3"/>
    <property type="match status" value="1"/>
</dbReference>
<dbReference type="GO" id="GO:0050808">
    <property type="term" value="P:synapse organization"/>
    <property type="evidence" value="ECO:0007669"/>
    <property type="project" value="TreeGrafter"/>
</dbReference>
<dbReference type="STRING" id="48699.ENSPLAP00000010357"/>
<dbReference type="GeneTree" id="ENSGT00940000154614"/>
<dbReference type="Pfam" id="PF07679">
    <property type="entry name" value="I-set"/>
    <property type="match status" value="1"/>
</dbReference>
<evidence type="ECO:0000313" key="5">
    <source>
        <dbReference type="Proteomes" id="UP000261500"/>
    </source>
</evidence>
<dbReference type="GO" id="GO:0005886">
    <property type="term" value="C:plasma membrane"/>
    <property type="evidence" value="ECO:0007669"/>
    <property type="project" value="TreeGrafter"/>
</dbReference>
<dbReference type="Ensembl" id="ENSPLAT00000017413.1">
    <property type="protein sequence ID" value="ENSPLAP00000010357.1"/>
    <property type="gene ID" value="ENSPLAG00000013276.1"/>
</dbReference>
<keyword evidence="1" id="KW-0732">Signal</keyword>
<dbReference type="SUPFAM" id="SSF48726">
    <property type="entry name" value="Immunoglobulin"/>
    <property type="match status" value="2"/>
</dbReference>
<dbReference type="InterPro" id="IPR013098">
    <property type="entry name" value="Ig_I-set"/>
</dbReference>
<evidence type="ECO:0000313" key="4">
    <source>
        <dbReference type="Ensembl" id="ENSPLAP00000010357.1"/>
    </source>
</evidence>
<dbReference type="PROSITE" id="PS50835">
    <property type="entry name" value="IG_LIKE"/>
    <property type="match status" value="2"/>
</dbReference>
<protein>
    <recommendedName>
        <fullName evidence="3">Ig-like domain-containing protein</fullName>
    </recommendedName>
</protein>
<dbReference type="AlphaFoldDB" id="A0A3B3UCM9"/>
<dbReference type="InterPro" id="IPR007110">
    <property type="entry name" value="Ig-like_dom"/>
</dbReference>
<dbReference type="InterPro" id="IPR013783">
    <property type="entry name" value="Ig-like_fold"/>
</dbReference>
<dbReference type="FunFam" id="2.60.40.10:FF:000285">
    <property type="entry name" value="Hemicentin 1"/>
    <property type="match status" value="1"/>
</dbReference>
<dbReference type="InterPro" id="IPR003599">
    <property type="entry name" value="Ig_sub"/>
</dbReference>
<keyword evidence="5" id="KW-1185">Reference proteome</keyword>
<evidence type="ECO:0000256" key="2">
    <source>
        <dbReference type="ARBA" id="ARBA00023157"/>
    </source>
</evidence>